<protein>
    <recommendedName>
        <fullName evidence="4">DUF4112 domain-containing protein</fullName>
    </recommendedName>
</protein>
<dbReference type="OrthoDB" id="513552at2"/>
<dbReference type="EMBL" id="CP003944">
    <property type="protein sequence ID" value="AFZ49784.1"/>
    <property type="molecule type" value="Genomic_DNA"/>
</dbReference>
<evidence type="ECO:0008006" key="4">
    <source>
        <dbReference type="Google" id="ProtNLM"/>
    </source>
</evidence>
<dbReference type="AlphaFoldDB" id="K9YSC8"/>
<dbReference type="PATRIC" id="fig|13035.3.peg.1212"/>
<dbReference type="InterPro" id="IPR025187">
    <property type="entry name" value="DUF4112"/>
</dbReference>
<feature type="transmembrane region" description="Helical" evidence="1">
    <location>
        <begin position="41"/>
        <end position="62"/>
    </location>
</feature>
<keyword evidence="1" id="KW-0472">Membrane</keyword>
<keyword evidence="3" id="KW-1185">Reference proteome</keyword>
<organism evidence="2 3">
    <name type="scientific">Dactylococcopsis salina (strain PCC 8305)</name>
    <name type="common">Myxobactron salinum</name>
    <dbReference type="NCBI Taxonomy" id="13035"/>
    <lineage>
        <taxon>Bacteria</taxon>
        <taxon>Bacillati</taxon>
        <taxon>Cyanobacteriota</taxon>
        <taxon>Cyanophyceae</taxon>
        <taxon>Nodosilineales</taxon>
        <taxon>Cymatolegaceae</taxon>
        <taxon>Dactylococcopsis</taxon>
    </lineage>
</organism>
<gene>
    <name evidence="2" type="ORF">Dacsa_1077</name>
</gene>
<keyword evidence="1" id="KW-1133">Transmembrane helix</keyword>
<dbReference type="RefSeq" id="WP_015228793.1">
    <property type="nucleotide sequence ID" value="NC_019780.1"/>
</dbReference>
<reference evidence="2" key="1">
    <citation type="submission" date="2012-04" db="EMBL/GenBank/DDBJ databases">
        <title>Finished genome of Dactylococcopsis salina PCC 8305.</title>
        <authorList>
            <consortium name="US DOE Joint Genome Institute"/>
            <person name="Gugger M."/>
            <person name="Coursin T."/>
            <person name="Rippka R."/>
            <person name="Tandeau De Marsac N."/>
            <person name="Huntemann M."/>
            <person name="Wei C.-L."/>
            <person name="Han J."/>
            <person name="Detter J.C."/>
            <person name="Han C."/>
            <person name="Tapia R."/>
            <person name="Daligault H."/>
            <person name="Chen A."/>
            <person name="Krypides N."/>
            <person name="Mavromatis K."/>
            <person name="Markowitz V."/>
            <person name="Szeto E."/>
            <person name="Ivanova N."/>
            <person name="Ovchinnikova G."/>
            <person name="Pagani I."/>
            <person name="Pati A."/>
            <person name="Goodwin L."/>
            <person name="Peters L."/>
            <person name="Pitluck S."/>
            <person name="Woyke T."/>
            <person name="Kerfeld C."/>
        </authorList>
    </citation>
    <scope>NUCLEOTIDE SEQUENCE [LARGE SCALE GENOMIC DNA]</scope>
    <source>
        <strain evidence="2">PCC 8305</strain>
    </source>
</reference>
<dbReference type="HOGENOM" id="CLU_116315_0_0_3"/>
<proteinExistence type="predicted"/>
<dbReference type="Pfam" id="PF13430">
    <property type="entry name" value="DUF4112"/>
    <property type="match status" value="1"/>
</dbReference>
<dbReference type="STRING" id="13035.Dacsa_1077"/>
<accession>K9YSC8</accession>
<feature type="transmembrane region" description="Helical" evidence="1">
    <location>
        <begin position="126"/>
        <end position="152"/>
    </location>
</feature>
<evidence type="ECO:0000313" key="3">
    <source>
        <dbReference type="Proteomes" id="UP000010482"/>
    </source>
</evidence>
<keyword evidence="1" id="KW-0812">Transmembrane</keyword>
<dbReference type="PANTHER" id="PTHR35519:SF2">
    <property type="entry name" value="PH DOMAIN PROTEIN"/>
    <property type="match status" value="1"/>
</dbReference>
<dbReference type="eggNOG" id="ENOG5032RYR">
    <property type="taxonomic scope" value="Bacteria"/>
</dbReference>
<evidence type="ECO:0000313" key="2">
    <source>
        <dbReference type="EMBL" id="AFZ49784.1"/>
    </source>
</evidence>
<evidence type="ECO:0000256" key="1">
    <source>
        <dbReference type="SAM" id="Phobius"/>
    </source>
</evidence>
<dbReference type="PANTHER" id="PTHR35519">
    <property type="entry name" value="MEMBRANE PROTEINS"/>
    <property type="match status" value="1"/>
</dbReference>
<feature type="transmembrane region" description="Helical" evidence="1">
    <location>
        <begin position="74"/>
        <end position="94"/>
    </location>
</feature>
<sequence>MEQQNLENTDRAFTRVRRLSDFLDNAITIPGTSYRIGIDPLLGLIPGLGDYLGAFLSGYIIFESARLGASRATLGRMFFNVILETILGLIPGLGDIFDVFWKANAKNRTLLEKQIASSEKREKADWLFLFILLLGLLLIIIGVASLSLWILVSIIQASPFF</sequence>
<name>K9YSC8_DACS8</name>
<dbReference type="KEGG" id="dsl:Dacsa_1077"/>
<dbReference type="Proteomes" id="UP000010482">
    <property type="component" value="Chromosome"/>
</dbReference>